<evidence type="ECO:0000313" key="3">
    <source>
        <dbReference type="Proteomes" id="UP000006334"/>
    </source>
</evidence>
<dbReference type="AlphaFoldDB" id="K6YY20"/>
<dbReference type="InterPro" id="IPR050266">
    <property type="entry name" value="AB_hydrolase_sf"/>
</dbReference>
<dbReference type="Proteomes" id="UP000006334">
    <property type="component" value="Unassembled WGS sequence"/>
</dbReference>
<sequence length="341" mass="38895">MIVTSARLFIIGFMLLSIKTYALDTQLSTSKTAFDQRLSTYEYPFPVARYTFTSQGKALEMAYMYLPATKPNYAVVTLLHGKNFNAAYWKNTADFLQSLGYGVLMPDQIGFGKSSKPIDYQYSFEALATHTKNLLEHLDIATSHIVGHSMGGMLASRFALLYPHVTTNLILVNPIGLENYLHYVEYKDVDFFYQNALQQSAKKIVNYQTKNYYDGAWNKTYADLTTPLIGWVQGPDWDTLAQVSARTYDMIFTGPVIEEFDRFRMPVSLILGTRDRTGPGRNWKKTGIEYELGRYDLLGDRVKKRNPDIKVTELDNLGHLPHIEGFTRFKSVFENALKALN</sequence>
<dbReference type="Gene3D" id="3.40.50.1820">
    <property type="entry name" value="alpha/beta hydrolase"/>
    <property type="match status" value="1"/>
</dbReference>
<gene>
    <name evidence="2" type="ORF">GLIP_3523</name>
</gene>
<proteinExistence type="predicted"/>
<dbReference type="InterPro" id="IPR029058">
    <property type="entry name" value="AB_hydrolase_fold"/>
</dbReference>
<dbReference type="PANTHER" id="PTHR43798:SF33">
    <property type="entry name" value="HYDROLASE, PUTATIVE (AFU_ORTHOLOGUE AFUA_2G14860)-RELATED"/>
    <property type="match status" value="1"/>
</dbReference>
<comment type="caution">
    <text evidence="2">The sequence shown here is derived from an EMBL/GenBank/DDBJ whole genome shotgun (WGS) entry which is preliminary data.</text>
</comment>
<dbReference type="PRINTS" id="PR00111">
    <property type="entry name" value="ABHYDROLASE"/>
</dbReference>
<reference evidence="2 3" key="1">
    <citation type="journal article" date="2017" name="Antonie Van Leeuwenhoek">
        <title>Rhizobium rhizosphaerae sp. nov., a novel species isolated from rice rhizosphere.</title>
        <authorList>
            <person name="Zhao J.J."/>
            <person name="Zhang J."/>
            <person name="Zhang R.J."/>
            <person name="Zhang C.W."/>
            <person name="Yin H.Q."/>
            <person name="Zhang X.X."/>
        </authorList>
    </citation>
    <scope>NUCLEOTIDE SEQUENCE [LARGE SCALE GENOMIC DNA]</scope>
    <source>
        <strain evidence="2 3">E3</strain>
    </source>
</reference>
<evidence type="ECO:0000313" key="2">
    <source>
        <dbReference type="EMBL" id="GAC16135.1"/>
    </source>
</evidence>
<dbReference type="SUPFAM" id="SSF53474">
    <property type="entry name" value="alpha/beta-Hydrolases"/>
    <property type="match status" value="1"/>
</dbReference>
<keyword evidence="2" id="KW-0378">Hydrolase</keyword>
<feature type="domain" description="AB hydrolase-1" evidence="1">
    <location>
        <begin position="76"/>
        <end position="187"/>
    </location>
</feature>
<dbReference type="RefSeq" id="WP_008845938.1">
    <property type="nucleotide sequence ID" value="NZ_BAEN01000066.1"/>
</dbReference>
<dbReference type="EMBL" id="BAEN01000066">
    <property type="protein sequence ID" value="GAC16135.1"/>
    <property type="molecule type" value="Genomic_DNA"/>
</dbReference>
<accession>K6YY20</accession>
<dbReference type="GO" id="GO:0046464">
    <property type="term" value="P:acylglycerol catabolic process"/>
    <property type="evidence" value="ECO:0007669"/>
    <property type="project" value="TreeGrafter"/>
</dbReference>
<protein>
    <submittedName>
        <fullName evidence="2">Alpha/beta fold family hydrolase</fullName>
    </submittedName>
</protein>
<dbReference type="InterPro" id="IPR000073">
    <property type="entry name" value="AB_hydrolase_1"/>
</dbReference>
<dbReference type="PANTHER" id="PTHR43798">
    <property type="entry name" value="MONOACYLGLYCEROL LIPASE"/>
    <property type="match status" value="1"/>
</dbReference>
<dbReference type="GO" id="GO:0047372">
    <property type="term" value="F:monoacylglycerol lipase activity"/>
    <property type="evidence" value="ECO:0007669"/>
    <property type="project" value="TreeGrafter"/>
</dbReference>
<dbReference type="STRING" id="1127673.GLIP_3523"/>
<keyword evidence="3" id="KW-1185">Reference proteome</keyword>
<dbReference type="Pfam" id="PF00561">
    <property type="entry name" value="Abhydrolase_1"/>
    <property type="match status" value="1"/>
</dbReference>
<dbReference type="GO" id="GO:0016020">
    <property type="term" value="C:membrane"/>
    <property type="evidence" value="ECO:0007669"/>
    <property type="project" value="TreeGrafter"/>
</dbReference>
<organism evidence="2 3">
    <name type="scientific">Aliiglaciecola lipolytica E3</name>
    <dbReference type="NCBI Taxonomy" id="1127673"/>
    <lineage>
        <taxon>Bacteria</taxon>
        <taxon>Pseudomonadati</taxon>
        <taxon>Pseudomonadota</taxon>
        <taxon>Gammaproteobacteria</taxon>
        <taxon>Alteromonadales</taxon>
        <taxon>Alteromonadaceae</taxon>
        <taxon>Aliiglaciecola</taxon>
    </lineage>
</organism>
<dbReference type="eggNOG" id="COG2267">
    <property type="taxonomic scope" value="Bacteria"/>
</dbReference>
<name>K6YY20_9ALTE</name>
<evidence type="ECO:0000259" key="1">
    <source>
        <dbReference type="Pfam" id="PF00561"/>
    </source>
</evidence>